<sequence>MVKGIPCLIILGPDGRTVNRERRYSMEKFGAMAFPFVKDDEEDLLKKWDDEIQKHPPHNPEKSDQAALKLETAVKEISPKIDTIAEVNCTNPLQQSDGTTGVQPDITLVSRSP</sequence>
<evidence type="ECO:0000313" key="2">
    <source>
        <dbReference type="EMBL" id="KAL2630480.1"/>
    </source>
</evidence>
<dbReference type="AlphaFoldDB" id="A0ABD1YIK3"/>
<feature type="region of interest" description="Disordered" evidence="1">
    <location>
        <begin position="90"/>
        <end position="113"/>
    </location>
</feature>
<gene>
    <name evidence="2" type="ORF">R1flu_015166</name>
</gene>
<comment type="caution">
    <text evidence="2">The sequence shown here is derived from an EMBL/GenBank/DDBJ whole genome shotgun (WGS) entry which is preliminary data.</text>
</comment>
<accession>A0ABD1YIK3</accession>
<keyword evidence="3" id="KW-1185">Reference proteome</keyword>
<dbReference type="Proteomes" id="UP001605036">
    <property type="component" value="Unassembled WGS sequence"/>
</dbReference>
<name>A0ABD1YIK3_9MARC</name>
<proteinExistence type="predicted"/>
<feature type="compositionally biased region" description="Polar residues" evidence="1">
    <location>
        <begin position="90"/>
        <end position="102"/>
    </location>
</feature>
<organism evidence="2 3">
    <name type="scientific">Riccia fluitans</name>
    <dbReference type="NCBI Taxonomy" id="41844"/>
    <lineage>
        <taxon>Eukaryota</taxon>
        <taxon>Viridiplantae</taxon>
        <taxon>Streptophyta</taxon>
        <taxon>Embryophyta</taxon>
        <taxon>Marchantiophyta</taxon>
        <taxon>Marchantiopsida</taxon>
        <taxon>Marchantiidae</taxon>
        <taxon>Marchantiales</taxon>
        <taxon>Ricciaceae</taxon>
        <taxon>Riccia</taxon>
    </lineage>
</organism>
<evidence type="ECO:0000313" key="3">
    <source>
        <dbReference type="Proteomes" id="UP001605036"/>
    </source>
</evidence>
<dbReference type="EMBL" id="JBHFFA010000004">
    <property type="protein sequence ID" value="KAL2630480.1"/>
    <property type="molecule type" value="Genomic_DNA"/>
</dbReference>
<protein>
    <submittedName>
        <fullName evidence="2">Uncharacterized protein</fullName>
    </submittedName>
</protein>
<reference evidence="2 3" key="1">
    <citation type="submission" date="2024-09" db="EMBL/GenBank/DDBJ databases">
        <title>Chromosome-scale assembly of Riccia fluitans.</title>
        <authorList>
            <person name="Paukszto L."/>
            <person name="Sawicki J."/>
            <person name="Karawczyk K."/>
            <person name="Piernik-Szablinska J."/>
            <person name="Szczecinska M."/>
            <person name="Mazdziarz M."/>
        </authorList>
    </citation>
    <scope>NUCLEOTIDE SEQUENCE [LARGE SCALE GENOMIC DNA]</scope>
    <source>
        <strain evidence="2">Rf_01</strain>
        <tissue evidence="2">Aerial parts of the thallus</tissue>
    </source>
</reference>
<evidence type="ECO:0000256" key="1">
    <source>
        <dbReference type="SAM" id="MobiDB-lite"/>
    </source>
</evidence>